<dbReference type="InterPro" id="IPR003514">
    <property type="entry name" value="Microviridae_protein_F"/>
</dbReference>
<evidence type="ECO:0000256" key="1">
    <source>
        <dbReference type="ARBA" id="ARBA00004328"/>
    </source>
</evidence>
<reference evidence="6" key="1">
    <citation type="submission" date="2018-12" db="EMBL/GenBank/DDBJ databases">
        <title>Singled stranded DNA viruses identified in blackflies (Austrosimulium ungulatum) sampled in New Zealand.</title>
        <authorList>
            <person name="Kraberger S."/>
            <person name="Fontenele R.S."/>
            <person name="Schmidlin K."/>
            <person name="Walters M."/>
            <person name="Varsani A."/>
        </authorList>
    </citation>
    <scope>NUCLEOTIDE SEQUENCE [LARGE SCALE GENOMIC DNA]</scope>
    <source>
        <strain evidence="6">017</strain>
    </source>
</reference>
<evidence type="ECO:0000256" key="5">
    <source>
        <dbReference type="ARBA" id="ARBA00022844"/>
    </source>
</evidence>
<proteinExistence type="inferred from homology"/>
<dbReference type="Gene3D" id="2.60.169.10">
    <property type="entry name" value="Microviridae F protein"/>
    <property type="match status" value="2"/>
</dbReference>
<dbReference type="EMBL" id="MK249133">
    <property type="protein sequence ID" value="QCQ84600.1"/>
    <property type="molecule type" value="Genomic_DNA"/>
</dbReference>
<evidence type="ECO:0000313" key="6">
    <source>
        <dbReference type="EMBL" id="QCQ84600.1"/>
    </source>
</evidence>
<sequence>MKSNLFNSIMVKAPNRNVFDLSHDVKLSMDMGLLIPTLALECVPGDKFQLSCESLVRYAPLLAPVMHRMDITHHYFFVPNRLVWPNWEIFITNGGPSNIVPLPAFPTITVDEGNYNLLKDYLGIPEPIGSNSEEVSALPFAMYNLIWNEFYRDQNQRSPMNASLVDGDNTPGYNTTDLQRRCWEHDYFTAALPFAQAGAAVSIPATQFDDVLVKAFSGPDPSYDIATSDPLTFLHVDRGSTDMDPQPPTQTLYAETSELEGNPVSINELRTAFRLQEWLEKAARSGRRYIETIKSFFNVTTQDYRLQRPEYITGTKSPVVISEVLNTTGTDDAPQGNMAGHGLAITGGKSGGYFCREHGYLFCISSIMPKPAYQQGLSRHWLKRTPTDYFWEQFANIGEQEILKKELYAFQGVSGTFTFGYIPRYSEYKYEPSRVCGDFRNSLSFWHLGRIFTSAPDLNSAFVECTPTTRVFAVETGVQHIWAHIYHKIRAVRPMPKYGTPSF</sequence>
<protein>
    <submittedName>
        <fullName evidence="6">Major capsid protein</fullName>
    </submittedName>
</protein>
<comment type="similarity">
    <text evidence="2">Belongs to the microviridae F protein family.</text>
</comment>
<dbReference type="Pfam" id="PF02305">
    <property type="entry name" value="Phage_F"/>
    <property type="match status" value="1"/>
</dbReference>
<evidence type="ECO:0000256" key="3">
    <source>
        <dbReference type="ARBA" id="ARBA00022431"/>
    </source>
</evidence>
<evidence type="ECO:0000256" key="4">
    <source>
        <dbReference type="ARBA" id="ARBA00022561"/>
    </source>
</evidence>
<comment type="subcellular location">
    <subcellularLocation>
        <location evidence="1">Virion</location>
    </subcellularLocation>
</comment>
<keyword evidence="3" id="KW-1140">T=1 icosahedral capsid protein</keyword>
<keyword evidence="5" id="KW-0946">Virion</keyword>
<dbReference type="GO" id="GO:0039615">
    <property type="term" value="C:T=1 icosahedral viral capsid"/>
    <property type="evidence" value="ECO:0007669"/>
    <property type="project" value="UniProtKB-KW"/>
</dbReference>
<dbReference type="GO" id="GO:0005198">
    <property type="term" value="F:structural molecule activity"/>
    <property type="evidence" value="ECO:0007669"/>
    <property type="project" value="InterPro"/>
</dbReference>
<keyword evidence="4" id="KW-0167">Capsid protein</keyword>
<evidence type="ECO:0000256" key="2">
    <source>
        <dbReference type="ARBA" id="ARBA00009963"/>
    </source>
</evidence>
<name>A0A4P8PP74_9VIRU</name>
<dbReference type="Proteomes" id="UP000324247">
    <property type="component" value="Genome"/>
</dbReference>
<accession>A0A4P8PP74</accession>
<dbReference type="InterPro" id="IPR037002">
    <property type="entry name" value="Microviridae_protein_F_sf"/>
</dbReference>
<dbReference type="InterPro" id="IPR016184">
    <property type="entry name" value="Capsid/spike_ssDNA_virus"/>
</dbReference>
<organism evidence="6">
    <name type="scientific">Blackfly microvirus SF02</name>
    <dbReference type="NCBI Taxonomy" id="2576452"/>
    <lineage>
        <taxon>Viruses</taxon>
        <taxon>Monodnaviria</taxon>
        <taxon>Sangervirae</taxon>
        <taxon>Phixviricota</taxon>
        <taxon>Malgrandaviricetes</taxon>
        <taxon>Petitvirales</taxon>
        <taxon>Microviridae</taxon>
        <taxon>Microvirus</taxon>
    </lineage>
</organism>
<dbReference type="SUPFAM" id="SSF88645">
    <property type="entry name" value="ssDNA viruses"/>
    <property type="match status" value="1"/>
</dbReference>